<dbReference type="EMBL" id="MN739228">
    <property type="protein sequence ID" value="QHS94644.1"/>
    <property type="molecule type" value="Genomic_DNA"/>
</dbReference>
<keyword evidence="1" id="KW-0472">Membrane</keyword>
<feature type="transmembrane region" description="Helical" evidence="1">
    <location>
        <begin position="139"/>
        <end position="155"/>
    </location>
</feature>
<organism evidence="2">
    <name type="scientific">viral metagenome</name>
    <dbReference type="NCBI Taxonomy" id="1070528"/>
    <lineage>
        <taxon>unclassified sequences</taxon>
        <taxon>metagenomes</taxon>
        <taxon>organismal metagenomes</taxon>
    </lineage>
</organism>
<name>A0A6C0BSP9_9ZZZZ</name>
<keyword evidence="1" id="KW-1133">Transmembrane helix</keyword>
<feature type="transmembrane region" description="Helical" evidence="1">
    <location>
        <begin position="7"/>
        <end position="28"/>
    </location>
</feature>
<accession>A0A6C0BSP9</accession>
<reference evidence="2" key="1">
    <citation type="journal article" date="2020" name="Nature">
        <title>Giant virus diversity and host interactions through global metagenomics.</title>
        <authorList>
            <person name="Schulz F."/>
            <person name="Roux S."/>
            <person name="Paez-Espino D."/>
            <person name="Jungbluth S."/>
            <person name="Walsh D.A."/>
            <person name="Denef V.J."/>
            <person name="McMahon K.D."/>
            <person name="Konstantinidis K.T."/>
            <person name="Eloe-Fadrosh E.A."/>
            <person name="Kyrpides N.C."/>
            <person name="Woyke T."/>
        </authorList>
    </citation>
    <scope>NUCLEOTIDE SEQUENCE</scope>
    <source>
        <strain evidence="2">GVMAG-M-3300018416-45</strain>
    </source>
</reference>
<evidence type="ECO:0000256" key="1">
    <source>
        <dbReference type="SAM" id="Phobius"/>
    </source>
</evidence>
<dbReference type="AlphaFoldDB" id="A0A6C0BSP9"/>
<feature type="transmembrane region" description="Helical" evidence="1">
    <location>
        <begin position="66"/>
        <end position="86"/>
    </location>
</feature>
<sequence length="190" mass="21694">MISQEEILAANVMLLPSIVAVSFIIDSGAKCETIIAGFGVIIHCPFSYVLHIHRGLFDNPVMRTKLFKFDASFIHIHALLTGYAWFLKINWIEVVYHACCIANIVRSNPLQFPEIKNKIDVLCAIGIIKSSYGLRYRNTWLWICCLIFWGIGFAIHNRKLFGRTSALVFHTLLVIPQYCMMIGCQEYTHP</sequence>
<evidence type="ECO:0000313" key="2">
    <source>
        <dbReference type="EMBL" id="QHS94644.1"/>
    </source>
</evidence>
<feature type="transmembrane region" description="Helical" evidence="1">
    <location>
        <begin position="34"/>
        <end position="54"/>
    </location>
</feature>
<protein>
    <submittedName>
        <fullName evidence="2">Uncharacterized protein</fullName>
    </submittedName>
</protein>
<proteinExistence type="predicted"/>
<keyword evidence="1" id="KW-0812">Transmembrane</keyword>